<dbReference type="GO" id="GO:0005829">
    <property type="term" value="C:cytosol"/>
    <property type="evidence" value="ECO:0007669"/>
    <property type="project" value="TreeGrafter"/>
</dbReference>
<dbReference type="OrthoDB" id="2832284at2759"/>
<dbReference type="Gene3D" id="3.20.20.140">
    <property type="entry name" value="Metal-dependent hydrolases"/>
    <property type="match status" value="1"/>
</dbReference>
<evidence type="ECO:0000259" key="9">
    <source>
        <dbReference type="Pfam" id="PF04909"/>
    </source>
</evidence>
<dbReference type="PANTHER" id="PTHR21240:SF29">
    <property type="entry name" value="AMIDOHYDROLASE-RELATED DOMAIN-CONTAINING PROTEIN"/>
    <property type="match status" value="1"/>
</dbReference>
<dbReference type="STRING" id="1231657.A0A1Y1ZLE0"/>
<dbReference type="GO" id="GO:0046872">
    <property type="term" value="F:metal ion binding"/>
    <property type="evidence" value="ECO:0007669"/>
    <property type="project" value="UniProtKB-KW"/>
</dbReference>
<evidence type="ECO:0000256" key="1">
    <source>
        <dbReference type="ARBA" id="ARBA00005871"/>
    </source>
</evidence>
<dbReference type="Proteomes" id="UP000193144">
    <property type="component" value="Unassembled WGS sequence"/>
</dbReference>
<dbReference type="InterPro" id="IPR032465">
    <property type="entry name" value="ACMSD"/>
</dbReference>
<dbReference type="GO" id="GO:0047596">
    <property type="term" value="F:6-methylsalicylate decarboxylase activity"/>
    <property type="evidence" value="ECO:0007669"/>
    <property type="project" value="UniProtKB-EC"/>
</dbReference>
<dbReference type="AlphaFoldDB" id="A0A1Y1ZLE0"/>
<evidence type="ECO:0000313" key="11">
    <source>
        <dbReference type="Proteomes" id="UP000193144"/>
    </source>
</evidence>
<keyword evidence="3 8" id="KW-0210">Decarboxylase</keyword>
<keyword evidence="5 8" id="KW-0456">Lyase</keyword>
<gene>
    <name evidence="10" type="ORF">BCR34DRAFT_625000</name>
</gene>
<name>A0A1Y1ZLE0_9PLEO</name>
<evidence type="ECO:0000256" key="6">
    <source>
        <dbReference type="ARBA" id="ARBA00036832"/>
    </source>
</evidence>
<evidence type="ECO:0000256" key="8">
    <source>
        <dbReference type="RuleBase" id="RU366045"/>
    </source>
</evidence>
<dbReference type="GO" id="GO:0016787">
    <property type="term" value="F:hydrolase activity"/>
    <property type="evidence" value="ECO:0007669"/>
    <property type="project" value="InterPro"/>
</dbReference>
<protein>
    <recommendedName>
        <fullName evidence="7">6-methylsalicylate decarboxylase</fullName>
        <ecNumber evidence="7">4.1.1.52</ecNumber>
    </recommendedName>
</protein>
<evidence type="ECO:0000256" key="4">
    <source>
        <dbReference type="ARBA" id="ARBA00022833"/>
    </source>
</evidence>
<dbReference type="EC" id="4.1.1.52" evidence="7"/>
<accession>A0A1Y1ZLE0</accession>
<evidence type="ECO:0000256" key="3">
    <source>
        <dbReference type="ARBA" id="ARBA00022793"/>
    </source>
</evidence>
<reference evidence="10 11" key="1">
    <citation type="submission" date="2016-07" db="EMBL/GenBank/DDBJ databases">
        <title>Pervasive Adenine N6-methylation of Active Genes in Fungi.</title>
        <authorList>
            <consortium name="DOE Joint Genome Institute"/>
            <person name="Mondo S.J."/>
            <person name="Dannebaum R.O."/>
            <person name="Kuo R.C."/>
            <person name="Labutti K."/>
            <person name="Haridas S."/>
            <person name="Kuo A."/>
            <person name="Salamov A."/>
            <person name="Ahrendt S.R."/>
            <person name="Lipzen A."/>
            <person name="Sullivan W."/>
            <person name="Andreopoulos W.B."/>
            <person name="Clum A."/>
            <person name="Lindquist E."/>
            <person name="Daum C."/>
            <person name="Ramamoorthy G.K."/>
            <person name="Gryganskyi A."/>
            <person name="Culley D."/>
            <person name="Magnuson J.K."/>
            <person name="James T.Y."/>
            <person name="O'Malley M.A."/>
            <person name="Stajich J.E."/>
            <person name="Spatafora J.W."/>
            <person name="Visel A."/>
            <person name="Grigoriev I.V."/>
        </authorList>
    </citation>
    <scope>NUCLEOTIDE SEQUENCE [LARGE SCALE GENOMIC DNA]</scope>
    <source>
        <strain evidence="10 11">CBS 115471</strain>
    </source>
</reference>
<comment type="similarity">
    <text evidence="1">Belongs to the metallo-dependent hydrolases superfamily. ACMSD family.</text>
</comment>
<evidence type="ECO:0000256" key="7">
    <source>
        <dbReference type="ARBA" id="ARBA00038889"/>
    </source>
</evidence>
<sequence length="283" mass="31690">MVGHAGQLKIDTHYHLVPEFYAQGNPSASESIMWHLGIKTAILSVTAPDACILKGQESYKLAHTQASLDEISYALDILHTDGVYLSHPSIEPIWAELNRRRAIVFVHPIHPSDLRPINARMPLPLIDYPHETTRTVMDMITSGTRSKYPDCTVILSHAGGTLPYLISRVVEPLKITSDAVAQTSVGTTAEQASKDFKSFHYDLALSTSHQVLRMVLELIPRGHILHGVSHHFDVRFSIHSRTDLFVDDLVTFKRTAQLREKIIHVNAEALFARLARRKESGKL</sequence>
<dbReference type="PANTHER" id="PTHR21240">
    <property type="entry name" value="2-AMINO-3-CARBOXYLMUCONATE-6-SEMIALDEHYDE DECARBOXYLASE"/>
    <property type="match status" value="1"/>
</dbReference>
<dbReference type="InterPro" id="IPR032466">
    <property type="entry name" value="Metal_Hydrolase"/>
</dbReference>
<comment type="caution">
    <text evidence="10">The sequence shown here is derived from an EMBL/GenBank/DDBJ whole genome shotgun (WGS) entry which is preliminary data.</text>
</comment>
<evidence type="ECO:0000256" key="2">
    <source>
        <dbReference type="ARBA" id="ARBA00022723"/>
    </source>
</evidence>
<keyword evidence="2" id="KW-0479">Metal-binding</keyword>
<organism evidence="10 11">
    <name type="scientific">Clohesyomyces aquaticus</name>
    <dbReference type="NCBI Taxonomy" id="1231657"/>
    <lineage>
        <taxon>Eukaryota</taxon>
        <taxon>Fungi</taxon>
        <taxon>Dikarya</taxon>
        <taxon>Ascomycota</taxon>
        <taxon>Pezizomycotina</taxon>
        <taxon>Dothideomycetes</taxon>
        <taxon>Pleosporomycetidae</taxon>
        <taxon>Pleosporales</taxon>
        <taxon>Lindgomycetaceae</taxon>
        <taxon>Clohesyomyces</taxon>
    </lineage>
</organism>
<comment type="catalytic activity">
    <reaction evidence="6">
        <text>6-methylsalicylate + H(+) = 3-methylphenol + CO2</text>
        <dbReference type="Rhea" id="RHEA:23112"/>
        <dbReference type="ChEBI" id="CHEBI:15378"/>
        <dbReference type="ChEBI" id="CHEBI:16526"/>
        <dbReference type="ChEBI" id="CHEBI:17231"/>
        <dbReference type="ChEBI" id="CHEBI:36658"/>
        <dbReference type="EC" id="4.1.1.52"/>
    </reaction>
    <physiologicalReaction direction="left-to-right" evidence="6">
        <dbReference type="Rhea" id="RHEA:23113"/>
    </physiologicalReaction>
</comment>
<evidence type="ECO:0000313" key="10">
    <source>
        <dbReference type="EMBL" id="ORY11052.1"/>
    </source>
</evidence>
<dbReference type="Pfam" id="PF04909">
    <property type="entry name" value="Amidohydro_2"/>
    <property type="match status" value="1"/>
</dbReference>
<proteinExistence type="inferred from homology"/>
<feature type="domain" description="Amidohydrolase-related" evidence="9">
    <location>
        <begin position="79"/>
        <end position="271"/>
    </location>
</feature>
<dbReference type="SUPFAM" id="SSF51556">
    <property type="entry name" value="Metallo-dependent hydrolases"/>
    <property type="match status" value="1"/>
</dbReference>
<dbReference type="EMBL" id="MCFA01000065">
    <property type="protein sequence ID" value="ORY11052.1"/>
    <property type="molecule type" value="Genomic_DNA"/>
</dbReference>
<keyword evidence="11" id="KW-1185">Reference proteome</keyword>
<dbReference type="InterPro" id="IPR006680">
    <property type="entry name" value="Amidohydro-rel"/>
</dbReference>
<keyword evidence="4" id="KW-0862">Zinc</keyword>
<evidence type="ECO:0000256" key="5">
    <source>
        <dbReference type="ARBA" id="ARBA00023239"/>
    </source>
</evidence>
<dbReference type="GO" id="GO:0019748">
    <property type="term" value="P:secondary metabolic process"/>
    <property type="evidence" value="ECO:0007669"/>
    <property type="project" value="TreeGrafter"/>
</dbReference>